<feature type="transmembrane region" description="Helical" evidence="1">
    <location>
        <begin position="6"/>
        <end position="37"/>
    </location>
</feature>
<dbReference type="PANTHER" id="PTHR23534">
    <property type="entry name" value="MFS PERMEASE"/>
    <property type="match status" value="1"/>
</dbReference>
<proteinExistence type="predicted"/>
<comment type="caution">
    <text evidence="2">The sequence shown here is derived from an EMBL/GenBank/DDBJ whole genome shotgun (WGS) entry which is preliminary data.</text>
</comment>
<keyword evidence="1" id="KW-1133">Transmembrane helix</keyword>
<evidence type="ECO:0000313" key="2">
    <source>
        <dbReference type="EMBL" id="EPF81529.1"/>
    </source>
</evidence>
<evidence type="ECO:0000256" key="1">
    <source>
        <dbReference type="SAM" id="Phobius"/>
    </source>
</evidence>
<dbReference type="AlphaFoldDB" id="S3P534"/>
<name>S3P534_9GAMM</name>
<organism evidence="2 3">
    <name type="scientific">Acinetobacter rudis CIP 110305</name>
    <dbReference type="NCBI Taxonomy" id="421052"/>
    <lineage>
        <taxon>Bacteria</taxon>
        <taxon>Pseudomonadati</taxon>
        <taxon>Pseudomonadota</taxon>
        <taxon>Gammaproteobacteria</taxon>
        <taxon>Moraxellales</taxon>
        <taxon>Moraxellaceae</taxon>
        <taxon>Acinetobacter</taxon>
    </lineage>
</organism>
<sequence>MLQWHIIAMFALSFLTGTFIQKIAVVSVMLLGCLFNLGGIVVNLTGIELAHFKIALILLGVGWKFLYMGATSL</sequence>
<dbReference type="PANTHER" id="PTHR23534:SF1">
    <property type="entry name" value="MAJOR FACILITATOR SUPERFAMILY PROTEIN"/>
    <property type="match status" value="1"/>
</dbReference>
<dbReference type="HOGENOM" id="CLU_2696135_0_0_6"/>
<evidence type="ECO:0000313" key="3">
    <source>
        <dbReference type="Proteomes" id="UP000014568"/>
    </source>
</evidence>
<keyword evidence="3" id="KW-1185">Reference proteome</keyword>
<gene>
    <name evidence="2" type="ORF">F945_00163</name>
</gene>
<dbReference type="eggNOG" id="COG2814">
    <property type="taxonomic scope" value="Bacteria"/>
</dbReference>
<dbReference type="EMBL" id="ATGI01000002">
    <property type="protein sequence ID" value="EPF81529.1"/>
    <property type="molecule type" value="Genomic_DNA"/>
</dbReference>
<feature type="transmembrane region" description="Helical" evidence="1">
    <location>
        <begin position="49"/>
        <end position="70"/>
    </location>
</feature>
<accession>S3P534</accession>
<protein>
    <submittedName>
        <fullName evidence="2">Uncharacterized protein</fullName>
    </submittedName>
</protein>
<keyword evidence="1" id="KW-0472">Membrane</keyword>
<keyword evidence="1" id="KW-0812">Transmembrane</keyword>
<reference evidence="2 3" key="1">
    <citation type="submission" date="2013-06" db="EMBL/GenBank/DDBJ databases">
        <title>The Genome Sequence of Acinetobacter rudis CIP 110305.</title>
        <authorList>
            <consortium name="The Broad Institute Genome Sequencing Platform"/>
            <consortium name="The Broad Institute Genome Sequencing Center for Infectious Disease"/>
            <person name="Cerqueira G."/>
            <person name="Feldgarden M."/>
            <person name="Courvalin P."/>
            <person name="Perichon B."/>
            <person name="Grillot-Courvalin C."/>
            <person name="Clermont D."/>
            <person name="Rocha E."/>
            <person name="Yoon E.-J."/>
            <person name="Nemec A."/>
            <person name="Young S.K."/>
            <person name="Zeng Q."/>
            <person name="Gargeya S."/>
            <person name="Fitzgerald M."/>
            <person name="Abouelleil A."/>
            <person name="Alvarado L."/>
            <person name="Berlin A.M."/>
            <person name="Chapman S.B."/>
            <person name="Dewar J."/>
            <person name="Goldberg J."/>
            <person name="Griggs A."/>
            <person name="Gujja S."/>
            <person name="Hansen M."/>
            <person name="Howarth C."/>
            <person name="Imamovic A."/>
            <person name="Larimer J."/>
            <person name="McCowan C."/>
            <person name="Murphy C."/>
            <person name="Pearson M."/>
            <person name="Priest M."/>
            <person name="Roberts A."/>
            <person name="Saif S."/>
            <person name="Shea T."/>
            <person name="Sykes S."/>
            <person name="Wortman J."/>
            <person name="Nusbaum C."/>
            <person name="Birren B."/>
        </authorList>
    </citation>
    <scope>NUCLEOTIDE SEQUENCE [LARGE SCALE GENOMIC DNA]</scope>
    <source>
        <strain evidence="2 3">CIP 110305</strain>
    </source>
</reference>
<dbReference type="Proteomes" id="UP000014568">
    <property type="component" value="Unassembled WGS sequence"/>
</dbReference>
<dbReference type="PATRIC" id="fig|421052.3.peg.163"/>
<dbReference type="STRING" id="632955.GCA_000829675_00774"/>